<dbReference type="OrthoDB" id="7432757at2"/>
<name>A0A1I6XG14_9GAMM</name>
<dbReference type="Proteomes" id="UP000199594">
    <property type="component" value="Unassembled WGS sequence"/>
</dbReference>
<evidence type="ECO:0000313" key="2">
    <source>
        <dbReference type="Proteomes" id="UP000199594"/>
    </source>
</evidence>
<proteinExistence type="predicted"/>
<dbReference type="Pfam" id="PF12261">
    <property type="entry name" value="T_hemolysin"/>
    <property type="match status" value="1"/>
</dbReference>
<gene>
    <name evidence="1" type="ORF">SAMN04487956_102110</name>
</gene>
<dbReference type="EMBL" id="FPAQ01000002">
    <property type="protein sequence ID" value="SFT36794.1"/>
    <property type="molecule type" value="Genomic_DNA"/>
</dbReference>
<protein>
    <submittedName>
        <fullName evidence="1">Thermostable hemolysin</fullName>
    </submittedName>
</protein>
<evidence type="ECO:0000313" key="1">
    <source>
        <dbReference type="EMBL" id="SFT36794.1"/>
    </source>
</evidence>
<organism evidence="1 2">
    <name type="scientific">Halomonas saccharevitans</name>
    <dbReference type="NCBI Taxonomy" id="416872"/>
    <lineage>
        <taxon>Bacteria</taxon>
        <taxon>Pseudomonadati</taxon>
        <taxon>Pseudomonadota</taxon>
        <taxon>Gammaproteobacteria</taxon>
        <taxon>Oceanospirillales</taxon>
        <taxon>Halomonadaceae</taxon>
        <taxon>Halomonas</taxon>
    </lineage>
</organism>
<sequence length="238" mass="26599">MSIPDPAHATASGQCPPTAPLATIAPVTPNAPTVVASPLVWREGRHWYERRRLERLVRRCFTLDHGARIRHFLPRLFGLWEGDTPLAAVGAGRASEGSLFQEHYFDEPVEAFLSHHLGRPLDREAIAEIGNLASQRRGLQRRIFVPLIDQLVDDGLEWVLFTATPTVANGIRRLGIELHPLQLADPTRLGDEQAGWGRYYEHQPRVMAGDLRLAHRVLTAHGLLGPARPVEVDHVPRH</sequence>
<reference evidence="1 2" key="1">
    <citation type="submission" date="2016-10" db="EMBL/GenBank/DDBJ databases">
        <authorList>
            <person name="de Groot N.N."/>
        </authorList>
    </citation>
    <scope>NUCLEOTIDE SEQUENCE [LARGE SCALE GENOMIC DNA]</scope>
    <source>
        <strain evidence="1 2">CGMCC 1.6493</strain>
    </source>
</reference>
<dbReference type="AlphaFoldDB" id="A0A1I6XG14"/>
<dbReference type="InterPro" id="IPR022050">
    <property type="entry name" value="T_hemolysin"/>
</dbReference>
<accession>A0A1I6XG14</accession>